<reference evidence="2 3" key="1">
    <citation type="submission" date="2018-06" db="EMBL/GenBank/DDBJ databases">
        <title>Genomic Encyclopedia of Archaeal and Bacterial Type Strains, Phase II (KMG-II): from individual species to whole genera.</title>
        <authorList>
            <person name="Goeker M."/>
        </authorList>
    </citation>
    <scope>NUCLEOTIDE SEQUENCE [LARGE SCALE GENOMIC DNA]</scope>
    <source>
        <strain evidence="2 3">DSM 27372</strain>
    </source>
</reference>
<keyword evidence="3" id="KW-1185">Reference proteome</keyword>
<organism evidence="2 3">
    <name type="scientific">Pedobacter nutrimenti</name>
    <dbReference type="NCBI Taxonomy" id="1241337"/>
    <lineage>
        <taxon>Bacteria</taxon>
        <taxon>Pseudomonadati</taxon>
        <taxon>Bacteroidota</taxon>
        <taxon>Sphingobacteriia</taxon>
        <taxon>Sphingobacteriales</taxon>
        <taxon>Sphingobacteriaceae</taxon>
        <taxon>Pedobacter</taxon>
    </lineage>
</organism>
<gene>
    <name evidence="2" type="ORF">B0O44_101851</name>
</gene>
<dbReference type="SUPFAM" id="SSF56112">
    <property type="entry name" value="Protein kinase-like (PK-like)"/>
    <property type="match status" value="1"/>
</dbReference>
<dbReference type="Proteomes" id="UP000248198">
    <property type="component" value="Unassembled WGS sequence"/>
</dbReference>
<dbReference type="AlphaFoldDB" id="A0A318V0I9"/>
<dbReference type="InterPro" id="IPR002575">
    <property type="entry name" value="Aminoglycoside_PTrfase"/>
</dbReference>
<keyword evidence="2" id="KW-0418">Kinase</keyword>
<sequence>MHINSKKLKEFLHQKFEQVENIEHIADGWWSQAFKFEHGKKAFVIRISKHLMDFQKDIFAYRNFNSPEIPVPEIMETGHFSEQLYYCISAFYPGTPSDQTDLDAHPALGSEILKPLEQIHRLDTSAFRGWGFTNEQGNGLFESWEAYLSAIHNYKYPVCWKELAKNTWLDAELFKKLIRQMEDLYPYLPKEKQVLHGDYGFDNILINKNYQVTMVLDWAEMLLGDALYDLIHMNEPWIKDSGQIDYLSAWLKEKESQKIEVRNLHERIRCYQIHYTLFHLHIHTSRKEEEDYHQIASWAKKHF</sequence>
<dbReference type="Gene3D" id="3.90.1200.10">
    <property type="match status" value="1"/>
</dbReference>
<dbReference type="OrthoDB" id="9812495at2"/>
<dbReference type="InterPro" id="IPR051678">
    <property type="entry name" value="AGP_Transferase"/>
</dbReference>
<dbReference type="RefSeq" id="WP_110827417.1">
    <property type="nucleotide sequence ID" value="NZ_QKLU01000001.1"/>
</dbReference>
<feature type="domain" description="Aminoglycoside phosphotransferase" evidence="1">
    <location>
        <begin position="22"/>
        <end position="234"/>
    </location>
</feature>
<dbReference type="Gene3D" id="3.30.200.150">
    <property type="match status" value="1"/>
</dbReference>
<dbReference type="EMBL" id="QKLU01000001">
    <property type="protein sequence ID" value="PYF77369.1"/>
    <property type="molecule type" value="Genomic_DNA"/>
</dbReference>
<proteinExistence type="predicted"/>
<dbReference type="InterPro" id="IPR011009">
    <property type="entry name" value="Kinase-like_dom_sf"/>
</dbReference>
<evidence type="ECO:0000313" key="2">
    <source>
        <dbReference type="EMBL" id="PYF77369.1"/>
    </source>
</evidence>
<evidence type="ECO:0000313" key="3">
    <source>
        <dbReference type="Proteomes" id="UP000248198"/>
    </source>
</evidence>
<dbReference type="Pfam" id="PF01636">
    <property type="entry name" value="APH"/>
    <property type="match status" value="1"/>
</dbReference>
<accession>A0A318V0I9</accession>
<dbReference type="PANTHER" id="PTHR21310">
    <property type="entry name" value="AMINOGLYCOSIDE PHOSPHOTRANSFERASE-RELATED-RELATED"/>
    <property type="match status" value="1"/>
</dbReference>
<evidence type="ECO:0000259" key="1">
    <source>
        <dbReference type="Pfam" id="PF01636"/>
    </source>
</evidence>
<keyword evidence="2" id="KW-0808">Transferase</keyword>
<name>A0A318V0I9_9SPHI</name>
<protein>
    <submittedName>
        <fullName evidence="2">Hygromycin-B 4-O-kinase</fullName>
    </submittedName>
</protein>
<comment type="caution">
    <text evidence="2">The sequence shown here is derived from an EMBL/GenBank/DDBJ whole genome shotgun (WGS) entry which is preliminary data.</text>
</comment>
<dbReference type="GO" id="GO:0016301">
    <property type="term" value="F:kinase activity"/>
    <property type="evidence" value="ECO:0007669"/>
    <property type="project" value="UniProtKB-KW"/>
</dbReference>